<evidence type="ECO:0000313" key="4">
    <source>
        <dbReference type="EMBL" id="PKA59976.1"/>
    </source>
</evidence>
<gene>
    <name evidence="4" type="primary">FLA20</name>
    <name evidence="4" type="ORF">AXF42_Ash009660</name>
</gene>
<evidence type="ECO:0000256" key="1">
    <source>
        <dbReference type="ARBA" id="ARBA00007843"/>
    </source>
</evidence>
<dbReference type="SUPFAM" id="SSF82153">
    <property type="entry name" value="FAS1 domain"/>
    <property type="match status" value="2"/>
</dbReference>
<dbReference type="InterPro" id="IPR052806">
    <property type="entry name" value="Fasciclin-like_AGP"/>
</dbReference>
<keyword evidence="5" id="KW-1185">Reference proteome</keyword>
<dbReference type="OrthoDB" id="1893649at2759"/>
<dbReference type="Pfam" id="PF02469">
    <property type="entry name" value="Fasciclin"/>
    <property type="match status" value="1"/>
</dbReference>
<accession>A0A2I0AWT1</accession>
<dbReference type="Gene3D" id="2.30.180.10">
    <property type="entry name" value="FAS1 domain"/>
    <property type="match status" value="2"/>
</dbReference>
<feature type="chain" id="PRO_5014145705" evidence="2">
    <location>
        <begin position="19"/>
        <end position="312"/>
    </location>
</feature>
<organism evidence="4 5">
    <name type="scientific">Apostasia shenzhenica</name>
    <dbReference type="NCBI Taxonomy" id="1088818"/>
    <lineage>
        <taxon>Eukaryota</taxon>
        <taxon>Viridiplantae</taxon>
        <taxon>Streptophyta</taxon>
        <taxon>Embryophyta</taxon>
        <taxon>Tracheophyta</taxon>
        <taxon>Spermatophyta</taxon>
        <taxon>Magnoliopsida</taxon>
        <taxon>Liliopsida</taxon>
        <taxon>Asparagales</taxon>
        <taxon>Orchidaceae</taxon>
        <taxon>Apostasioideae</taxon>
        <taxon>Apostasia</taxon>
    </lineage>
</organism>
<protein>
    <submittedName>
        <fullName evidence="4">Fasciclin-like arabinogalactan protein 20</fullName>
    </submittedName>
</protein>
<feature type="signal peptide" evidence="2">
    <location>
        <begin position="1"/>
        <end position="18"/>
    </location>
</feature>
<dbReference type="PANTHER" id="PTHR33985:SF17">
    <property type="entry name" value="FASCICLIN-LIKE ARABINOGALACTAN PROTEIN 20"/>
    <property type="match status" value="1"/>
</dbReference>
<comment type="similarity">
    <text evidence="1">Belongs to the fasciclin-like AGP family.</text>
</comment>
<dbReference type="SMART" id="SM00554">
    <property type="entry name" value="FAS1"/>
    <property type="match status" value="2"/>
</dbReference>
<reference evidence="4 5" key="1">
    <citation type="journal article" date="2017" name="Nature">
        <title>The Apostasia genome and the evolution of orchids.</title>
        <authorList>
            <person name="Zhang G.Q."/>
            <person name="Liu K.W."/>
            <person name="Li Z."/>
            <person name="Lohaus R."/>
            <person name="Hsiao Y.Y."/>
            <person name="Niu S.C."/>
            <person name="Wang J.Y."/>
            <person name="Lin Y.C."/>
            <person name="Xu Q."/>
            <person name="Chen L.J."/>
            <person name="Yoshida K."/>
            <person name="Fujiwara S."/>
            <person name="Wang Z.W."/>
            <person name="Zhang Y.Q."/>
            <person name="Mitsuda N."/>
            <person name="Wang M."/>
            <person name="Liu G.H."/>
            <person name="Pecoraro L."/>
            <person name="Huang H.X."/>
            <person name="Xiao X.J."/>
            <person name="Lin M."/>
            <person name="Wu X.Y."/>
            <person name="Wu W.L."/>
            <person name="Chen Y.Y."/>
            <person name="Chang S.B."/>
            <person name="Sakamoto S."/>
            <person name="Ohme-Takagi M."/>
            <person name="Yagi M."/>
            <person name="Zeng S.J."/>
            <person name="Shen C.Y."/>
            <person name="Yeh C.M."/>
            <person name="Luo Y.B."/>
            <person name="Tsai W.C."/>
            <person name="Van de Peer Y."/>
            <person name="Liu Z.J."/>
        </authorList>
    </citation>
    <scope>NUCLEOTIDE SEQUENCE [LARGE SCALE GENOMIC DNA]</scope>
    <source>
        <strain evidence="5">cv. Shenzhen</strain>
        <tissue evidence="4">Stem</tissue>
    </source>
</reference>
<evidence type="ECO:0000259" key="3">
    <source>
        <dbReference type="PROSITE" id="PS50213"/>
    </source>
</evidence>
<dbReference type="EMBL" id="KZ451942">
    <property type="protein sequence ID" value="PKA59976.1"/>
    <property type="molecule type" value="Genomic_DNA"/>
</dbReference>
<name>A0A2I0AWT1_9ASPA</name>
<dbReference type="InterPro" id="IPR000782">
    <property type="entry name" value="FAS1_domain"/>
</dbReference>
<dbReference type="Proteomes" id="UP000236161">
    <property type="component" value="Unassembled WGS sequence"/>
</dbReference>
<dbReference type="PANTHER" id="PTHR33985">
    <property type="entry name" value="OS02G0491300 PROTEIN-RELATED"/>
    <property type="match status" value="1"/>
</dbReference>
<dbReference type="PROSITE" id="PS50213">
    <property type="entry name" value="FAS1"/>
    <property type="match status" value="2"/>
</dbReference>
<feature type="domain" description="FAS1" evidence="3">
    <location>
        <begin position="178"/>
        <end position="305"/>
    </location>
</feature>
<dbReference type="AlphaFoldDB" id="A0A2I0AWT1"/>
<dbReference type="InterPro" id="IPR036378">
    <property type="entry name" value="FAS1_dom_sf"/>
</dbReference>
<feature type="domain" description="FAS1" evidence="3">
    <location>
        <begin position="14"/>
        <end position="153"/>
    </location>
</feature>
<proteinExistence type="inferred from homology"/>
<dbReference type="STRING" id="1088818.A0A2I0AWT1"/>
<keyword evidence="2" id="KW-0732">Signal</keyword>
<evidence type="ECO:0000313" key="5">
    <source>
        <dbReference type="Proteomes" id="UP000236161"/>
    </source>
</evidence>
<evidence type="ECO:0000256" key="2">
    <source>
        <dbReference type="SAM" id="SignalP"/>
    </source>
</evidence>
<sequence length="312" mass="33137">MAFVFLLLLLSSFPLSLSLSISPSTLLNSTVALLSSGFVSMSLILEAAAPSLLPTSSPFTLFSPPDSSFSSYGQPPLSILRLHISPRYLPPSSLRSLPFSSKIPSLSQTALTVTTSPTDTSISINGVSVNDTAIFDDGTLAIYGTKDFFDPAFDILSLPPPDLANPNFECRPPDDHRPLAGASERLRSGGFSAMAGYLDLQLQRIRSAATIFAPADAALGVCQGNLTEQVEIFRRHVVPCKLKGKDLAGMPSGATLPTFLEGFTVGVETSNGRLLANGVAVTDPDLYDDDLVAVHGVREILKPLYASLEFSD</sequence>